<dbReference type="PROSITE" id="PS50881">
    <property type="entry name" value="S5_DSRBD"/>
    <property type="match status" value="1"/>
</dbReference>
<dbReference type="PANTHER" id="PTHR48277">
    <property type="entry name" value="MITOCHONDRIAL RIBOSOMAL PROTEIN S5"/>
    <property type="match status" value="1"/>
</dbReference>
<keyword evidence="3 7" id="KW-0689">Ribosomal protein</keyword>
<sequence>MENTIEKVIKINKVCKVTKGRRCYSFSTLVVKGNRNNILSYGLGKSKEIADSIKKASVNCNNNFYKINIINNTIPYNIKGKFKKSIVKMYPARKYTGIIANKYIKLLIECSSIKDIYCKIIGSRNILNIIKAAILALNKINNLKDISNKRNISINNIFI</sequence>
<dbReference type="Gene3D" id="3.30.230.10">
    <property type="match status" value="1"/>
</dbReference>
<dbReference type="SUPFAM" id="SSF54211">
    <property type="entry name" value="Ribosomal protein S5 domain 2-like"/>
    <property type="match status" value="1"/>
</dbReference>
<dbReference type="InterPro" id="IPR013810">
    <property type="entry name" value="Ribosomal_uS5_N"/>
</dbReference>
<dbReference type="InterPro" id="IPR020568">
    <property type="entry name" value="Ribosomal_Su5_D2-typ_SF"/>
</dbReference>
<dbReference type="InterPro" id="IPR000851">
    <property type="entry name" value="Ribosomal_uS5"/>
</dbReference>
<evidence type="ECO:0000256" key="5">
    <source>
        <dbReference type="ARBA" id="ARBA00035255"/>
    </source>
</evidence>
<evidence type="ECO:0000256" key="6">
    <source>
        <dbReference type="ARBA" id="ARBA00035519"/>
    </source>
</evidence>
<organism evidence="10">
    <name type="scientific">Candidatus Shikimatogenerans sp. Tduv</name>
    <dbReference type="NCBI Taxonomy" id="3158567"/>
    <lineage>
        <taxon>Bacteria</taxon>
        <taxon>Pseudomonadati</taxon>
        <taxon>Bacteroidota</taxon>
        <taxon>Flavobacteriia</taxon>
        <taxon>Flavobacteriales</taxon>
        <taxon>Candidatus Shikimatogenerans</taxon>
    </lineage>
</organism>
<dbReference type="GO" id="GO:0006412">
    <property type="term" value="P:translation"/>
    <property type="evidence" value="ECO:0007669"/>
    <property type="project" value="InterPro"/>
</dbReference>
<evidence type="ECO:0000256" key="1">
    <source>
        <dbReference type="ARBA" id="ARBA00003093"/>
    </source>
</evidence>
<dbReference type="Gene3D" id="3.30.160.20">
    <property type="match status" value="1"/>
</dbReference>
<dbReference type="GO" id="GO:0005840">
    <property type="term" value="C:ribosome"/>
    <property type="evidence" value="ECO:0007669"/>
    <property type="project" value="UniProtKB-KW"/>
</dbReference>
<dbReference type="InterPro" id="IPR005324">
    <property type="entry name" value="Ribosomal_uS5_C"/>
</dbReference>
<keyword evidence="4 7" id="KW-0687">Ribonucleoprotein</keyword>
<dbReference type="Pfam" id="PF00333">
    <property type="entry name" value="Ribosomal_S5"/>
    <property type="match status" value="1"/>
</dbReference>
<reference evidence="10" key="1">
    <citation type="submission" date="2024-06" db="EMBL/GenBank/DDBJ databases">
        <title>Diversity, functionality, and evolutionary history of bacterial symbionts in false click beetles (Coleoptera, Throscidae).</title>
        <authorList>
            <person name="Wierz J.C."/>
            <person name="Malm H."/>
            <person name="Kaltenpoth M."/>
            <person name="Engl T."/>
        </authorList>
    </citation>
    <scope>NUCLEOTIDE SEQUENCE</scope>
    <source>
        <strain evidence="10">Tduv</strain>
    </source>
</reference>
<proteinExistence type="inferred from homology"/>
<dbReference type="Pfam" id="PF03719">
    <property type="entry name" value="Ribosomal_S5_C"/>
    <property type="match status" value="1"/>
</dbReference>
<dbReference type="AlphaFoldDB" id="A0AAU7QR66"/>
<evidence type="ECO:0000313" key="10">
    <source>
        <dbReference type="EMBL" id="XBT18309.1"/>
    </source>
</evidence>
<evidence type="ECO:0000256" key="8">
    <source>
        <dbReference type="RuleBase" id="RU003823"/>
    </source>
</evidence>
<dbReference type="InterPro" id="IPR014721">
    <property type="entry name" value="Ribsml_uS5_D2-typ_fold_subgr"/>
</dbReference>
<protein>
    <recommendedName>
        <fullName evidence="5">Small ribosomal subunit protein uS5</fullName>
    </recommendedName>
    <alternativeName>
        <fullName evidence="6">30S ribosomal protein S5</fullName>
    </alternativeName>
</protein>
<dbReference type="FunFam" id="3.30.230.10:FF:000002">
    <property type="entry name" value="30S ribosomal protein S5"/>
    <property type="match status" value="1"/>
</dbReference>
<dbReference type="GO" id="GO:0003735">
    <property type="term" value="F:structural constituent of ribosome"/>
    <property type="evidence" value="ECO:0007669"/>
    <property type="project" value="UniProtKB-UniRule"/>
</dbReference>
<dbReference type="SUPFAM" id="SSF54768">
    <property type="entry name" value="dsRNA-binding domain-like"/>
    <property type="match status" value="1"/>
</dbReference>
<evidence type="ECO:0000259" key="9">
    <source>
        <dbReference type="PROSITE" id="PS50881"/>
    </source>
</evidence>
<evidence type="ECO:0000256" key="4">
    <source>
        <dbReference type="ARBA" id="ARBA00023274"/>
    </source>
</evidence>
<comment type="similarity">
    <text evidence="2 8">Belongs to the universal ribosomal protein uS5 family.</text>
</comment>
<dbReference type="GO" id="GO:1990904">
    <property type="term" value="C:ribonucleoprotein complex"/>
    <property type="evidence" value="ECO:0007669"/>
    <property type="project" value="UniProtKB-UniRule"/>
</dbReference>
<dbReference type="GO" id="GO:0003723">
    <property type="term" value="F:RNA binding"/>
    <property type="evidence" value="ECO:0007669"/>
    <property type="project" value="InterPro"/>
</dbReference>
<dbReference type="PANTHER" id="PTHR48277:SF1">
    <property type="entry name" value="MITOCHONDRIAL RIBOSOMAL PROTEIN S5"/>
    <property type="match status" value="1"/>
</dbReference>
<comment type="function">
    <text evidence="1">Located at the back of the 30S subunit body where it stabilizes the conformation of the head with respect to the body.</text>
</comment>
<evidence type="ECO:0000256" key="2">
    <source>
        <dbReference type="ARBA" id="ARBA00008945"/>
    </source>
</evidence>
<evidence type="ECO:0000256" key="3">
    <source>
        <dbReference type="ARBA" id="ARBA00022980"/>
    </source>
</evidence>
<name>A0AAU7QR66_9FLAO</name>
<dbReference type="GO" id="GO:0005737">
    <property type="term" value="C:cytoplasm"/>
    <property type="evidence" value="ECO:0007669"/>
    <property type="project" value="UniProtKB-ARBA"/>
</dbReference>
<evidence type="ECO:0000256" key="7">
    <source>
        <dbReference type="PROSITE-ProRule" id="PRU00268"/>
    </source>
</evidence>
<dbReference type="EMBL" id="CP157894">
    <property type="protein sequence ID" value="XBT18309.1"/>
    <property type="molecule type" value="Genomic_DNA"/>
</dbReference>
<gene>
    <name evidence="10" type="ORF">ABNO50_00595</name>
</gene>
<accession>A0AAU7QR66</accession>
<feature type="domain" description="S5 DRBM" evidence="9">
    <location>
        <begin position="4"/>
        <end position="67"/>
    </location>
</feature>